<evidence type="ECO:0000313" key="2">
    <source>
        <dbReference type="Proteomes" id="UP000002164"/>
    </source>
</evidence>
<reference evidence="1 2" key="1">
    <citation type="journal article" date="2008" name="J. Bacteriol.">
        <title>Complete genome sequence of the mosquitocidal bacterium Bacillus sphaericus C3-41 and comparison with those of closely related Bacillus species.</title>
        <authorList>
            <person name="Hu X."/>
            <person name="Fan W."/>
            <person name="Han B."/>
            <person name="Liu H."/>
            <person name="Zheng D."/>
            <person name="Li Q."/>
            <person name="Dong W."/>
            <person name="Yan J."/>
            <person name="Gao M."/>
            <person name="Berry C."/>
            <person name="Yuan Z."/>
        </authorList>
    </citation>
    <scope>NUCLEOTIDE SEQUENCE [LARGE SCALE GENOMIC DNA]</scope>
    <source>
        <strain evidence="1 2">C3-41</strain>
    </source>
</reference>
<dbReference type="KEGG" id="lsp:Bsph_1455"/>
<proteinExistence type="predicted"/>
<dbReference type="HOGENOM" id="CLU_3292042_0_0_9"/>
<sequence>MAISIARKVIEIAFLYFQDIWNRHIFDVILVIVNGADMVE</sequence>
<protein>
    <submittedName>
        <fullName evidence="1">Uncharacterized protein</fullName>
    </submittedName>
</protein>
<evidence type="ECO:0000313" key="1">
    <source>
        <dbReference type="EMBL" id="ACA39059.1"/>
    </source>
</evidence>
<dbReference type="EMBL" id="CP000817">
    <property type="protein sequence ID" value="ACA39059.1"/>
    <property type="molecule type" value="Genomic_DNA"/>
</dbReference>
<dbReference type="Proteomes" id="UP000002164">
    <property type="component" value="Chromosome"/>
</dbReference>
<organism evidence="1 2">
    <name type="scientific">Lysinibacillus sphaericus (strain C3-41)</name>
    <dbReference type="NCBI Taxonomy" id="444177"/>
    <lineage>
        <taxon>Bacteria</taxon>
        <taxon>Bacillati</taxon>
        <taxon>Bacillota</taxon>
        <taxon>Bacilli</taxon>
        <taxon>Bacillales</taxon>
        <taxon>Bacillaceae</taxon>
        <taxon>Lysinibacillus</taxon>
    </lineage>
</organism>
<name>B1HQB2_LYSSC</name>
<accession>B1HQB2</accession>
<dbReference type="EnsemblBacteria" id="ACA39059">
    <property type="protein sequence ID" value="ACA39059"/>
    <property type="gene ID" value="Bsph_1455"/>
</dbReference>
<dbReference type="AlphaFoldDB" id="B1HQB2"/>
<gene>
    <name evidence="1" type="ordered locus">Bsph_1455</name>
</gene>